<comment type="caution">
    <text evidence="2">The sequence shown here is derived from an EMBL/GenBank/DDBJ whole genome shotgun (WGS) entry which is preliminary data.</text>
</comment>
<keyword evidence="3" id="KW-1185">Reference proteome</keyword>
<evidence type="ECO:0008006" key="4">
    <source>
        <dbReference type="Google" id="ProtNLM"/>
    </source>
</evidence>
<feature type="compositionally biased region" description="Basic and acidic residues" evidence="1">
    <location>
        <begin position="146"/>
        <end position="161"/>
    </location>
</feature>
<sequence>MADAVPDAAAASAQGCWYDRPGRATDGVVVCGRLRLRVCERPSAAVGTGGDMWPASRALLHLLCDSGRFPGEAPLAGQRVAELGAGVGLPGMACALLGAEVVLTDEESQRNATLDLRLPSLPGHARTPCGAVAPVPRPWPCLPPREPGEGLGRHPREHPGELRGGPRGPRLRRPRGVAGASAAGGRCSAAALSWGEDVSRLGPPFSHPFDWVLGADILYLPELFPALVGSLDALAGRTGRVLLAWERRSASEARFLELARERFPHVEDAFEGLGEGARAEFCNVSLVVLSRAELGPSEAAGAR</sequence>
<dbReference type="EMBL" id="CAUYUJ010016289">
    <property type="protein sequence ID" value="CAK0863710.1"/>
    <property type="molecule type" value="Genomic_DNA"/>
</dbReference>
<protein>
    <recommendedName>
        <fullName evidence="4">Calmodulin-lysine N-methyltransferase</fullName>
    </recommendedName>
</protein>
<name>A0ABN9UUF7_9DINO</name>
<proteinExistence type="predicted"/>
<evidence type="ECO:0000313" key="3">
    <source>
        <dbReference type="Proteomes" id="UP001189429"/>
    </source>
</evidence>
<feature type="region of interest" description="Disordered" evidence="1">
    <location>
        <begin position="144"/>
        <end position="180"/>
    </location>
</feature>
<dbReference type="PANTHER" id="PTHR14614">
    <property type="entry name" value="HEPATOCELLULAR CARCINOMA-ASSOCIATED ANTIGEN"/>
    <property type="match status" value="1"/>
</dbReference>
<evidence type="ECO:0000313" key="2">
    <source>
        <dbReference type="EMBL" id="CAK0863710.1"/>
    </source>
</evidence>
<feature type="non-terminal residue" evidence="2">
    <location>
        <position position="303"/>
    </location>
</feature>
<evidence type="ECO:0000256" key="1">
    <source>
        <dbReference type="SAM" id="MobiDB-lite"/>
    </source>
</evidence>
<accession>A0ABN9UUF7</accession>
<dbReference type="Pfam" id="PF10294">
    <property type="entry name" value="Methyltransf_16"/>
    <property type="match status" value="2"/>
</dbReference>
<dbReference type="InterPro" id="IPR029063">
    <property type="entry name" value="SAM-dependent_MTases_sf"/>
</dbReference>
<dbReference type="InterPro" id="IPR019410">
    <property type="entry name" value="Methyltransf_16"/>
</dbReference>
<gene>
    <name evidence="2" type="ORF">PCOR1329_LOCUS51791</name>
</gene>
<organism evidence="2 3">
    <name type="scientific">Prorocentrum cordatum</name>
    <dbReference type="NCBI Taxonomy" id="2364126"/>
    <lineage>
        <taxon>Eukaryota</taxon>
        <taxon>Sar</taxon>
        <taxon>Alveolata</taxon>
        <taxon>Dinophyceae</taxon>
        <taxon>Prorocentrales</taxon>
        <taxon>Prorocentraceae</taxon>
        <taxon>Prorocentrum</taxon>
    </lineage>
</organism>
<dbReference type="SUPFAM" id="SSF53335">
    <property type="entry name" value="S-adenosyl-L-methionine-dependent methyltransferases"/>
    <property type="match status" value="1"/>
</dbReference>
<reference evidence="2" key="1">
    <citation type="submission" date="2023-10" db="EMBL/GenBank/DDBJ databases">
        <authorList>
            <person name="Chen Y."/>
            <person name="Shah S."/>
            <person name="Dougan E. K."/>
            <person name="Thang M."/>
            <person name="Chan C."/>
        </authorList>
    </citation>
    <scope>NUCLEOTIDE SEQUENCE [LARGE SCALE GENOMIC DNA]</scope>
</reference>
<dbReference type="PANTHER" id="PTHR14614:SF132">
    <property type="entry name" value="PROTEIN-LYSINE METHYLTRANSFERASE C42C1.13"/>
    <property type="match status" value="1"/>
</dbReference>
<dbReference type="Gene3D" id="3.40.50.150">
    <property type="entry name" value="Vaccinia Virus protein VP39"/>
    <property type="match status" value="1"/>
</dbReference>
<dbReference type="Proteomes" id="UP001189429">
    <property type="component" value="Unassembled WGS sequence"/>
</dbReference>